<evidence type="ECO:0000256" key="1">
    <source>
        <dbReference type="SAM" id="MobiDB-lite"/>
    </source>
</evidence>
<feature type="compositionally biased region" description="Basic and acidic residues" evidence="1">
    <location>
        <begin position="250"/>
        <end position="270"/>
    </location>
</feature>
<protein>
    <submittedName>
        <fullName evidence="2">Uncharacterized protein</fullName>
    </submittedName>
</protein>
<comment type="caution">
    <text evidence="2">The sequence shown here is derived from an EMBL/GenBank/DDBJ whole genome shotgun (WGS) entry which is preliminary data.</text>
</comment>
<evidence type="ECO:0000313" key="2">
    <source>
        <dbReference type="EMBL" id="KAA6374112.1"/>
    </source>
</evidence>
<organism evidence="2 3">
    <name type="scientific">Streblomastix strix</name>
    <dbReference type="NCBI Taxonomy" id="222440"/>
    <lineage>
        <taxon>Eukaryota</taxon>
        <taxon>Metamonada</taxon>
        <taxon>Preaxostyla</taxon>
        <taxon>Oxymonadida</taxon>
        <taxon>Streblomastigidae</taxon>
        <taxon>Streblomastix</taxon>
    </lineage>
</organism>
<accession>A0A5J4UVI3</accession>
<proteinExistence type="predicted"/>
<sequence>MSHAIQPSHALRLIQEQGSQDLVNPQAGQYSATAMGPGQQIPQLVTFSPTQIILHFYTRQLILRSQIQQPFQGFGMCPGMQQFQDFPQPGFFQQTQPSSDYSIQLYRQPSVTEAPSYAGHPTFQSGLHKISQPLWNKEISQRMGSPFIPVDLPELSINMNQHQFNAHRNFWAQRSYTLRQLGLKASGEHHRGFVEGLINVNVFIQRHARHEHLTVNDCKVFQREVDTDLYLDTVRMELDEDDNHHHHHDHDHDHDRNHRHDRERNDRDNQLDLGRGRKRRRVIQSVGSDNVHINDDWAEFLHRKAQPPIQTVTGAPVYMSSL</sequence>
<name>A0A5J4UVI3_9EUKA</name>
<dbReference type="AlphaFoldDB" id="A0A5J4UVI3"/>
<reference evidence="2 3" key="1">
    <citation type="submission" date="2019-03" db="EMBL/GenBank/DDBJ databases">
        <title>Single cell metagenomics reveals metabolic interactions within the superorganism composed of flagellate Streblomastix strix and complex community of Bacteroidetes bacteria on its surface.</title>
        <authorList>
            <person name="Treitli S.C."/>
            <person name="Kolisko M."/>
            <person name="Husnik F."/>
            <person name="Keeling P."/>
            <person name="Hampl V."/>
        </authorList>
    </citation>
    <scope>NUCLEOTIDE SEQUENCE [LARGE SCALE GENOMIC DNA]</scope>
    <source>
        <strain evidence="2">ST1C</strain>
    </source>
</reference>
<dbReference type="Proteomes" id="UP000324800">
    <property type="component" value="Unassembled WGS sequence"/>
</dbReference>
<feature type="region of interest" description="Disordered" evidence="1">
    <location>
        <begin position="242"/>
        <end position="280"/>
    </location>
</feature>
<dbReference type="EMBL" id="SNRW01012219">
    <property type="protein sequence ID" value="KAA6374112.1"/>
    <property type="molecule type" value="Genomic_DNA"/>
</dbReference>
<evidence type="ECO:0000313" key="3">
    <source>
        <dbReference type="Proteomes" id="UP000324800"/>
    </source>
</evidence>
<gene>
    <name evidence="2" type="ORF">EZS28_030362</name>
</gene>